<dbReference type="RefSeq" id="WP_022429621.1">
    <property type="nucleotide sequence ID" value="NZ_FR899164.1"/>
</dbReference>
<reference evidence="7" key="1">
    <citation type="submission" date="2012-11" db="EMBL/GenBank/DDBJ databases">
        <title>Dependencies among metagenomic species, viruses, plasmids and units of genetic variation.</title>
        <authorList>
            <person name="Nielsen H.B."/>
            <person name="Almeida M."/>
            <person name="Juncker A.S."/>
            <person name="Rasmussen S."/>
            <person name="Li J."/>
            <person name="Sunagawa S."/>
            <person name="Plichta D."/>
            <person name="Gautier L."/>
            <person name="Le Chatelier E."/>
            <person name="Peletier E."/>
            <person name="Bonde I."/>
            <person name="Nielsen T."/>
            <person name="Manichanh C."/>
            <person name="Arumugam M."/>
            <person name="Batto J."/>
            <person name="Santos M.B.Q.D."/>
            <person name="Blom N."/>
            <person name="Borruel N."/>
            <person name="Burgdorf K.S."/>
            <person name="Boumezbeur F."/>
            <person name="Casellas F."/>
            <person name="Dore J."/>
            <person name="Guarner F."/>
            <person name="Hansen T."/>
            <person name="Hildebrand F."/>
            <person name="Kaas R.S."/>
            <person name="Kennedy S."/>
            <person name="Kristiansen K."/>
            <person name="Kultima J.R."/>
            <person name="Leonard P."/>
            <person name="Levenez F."/>
            <person name="Lund O."/>
            <person name="Moumen B."/>
            <person name="Le Paslier D."/>
            <person name="Pons N."/>
            <person name="Pedersen O."/>
            <person name="Prifti E."/>
            <person name="Qin J."/>
            <person name="Raes J."/>
            <person name="Tap J."/>
            <person name="Tims S."/>
            <person name="Ussery D.W."/>
            <person name="Yamada T."/>
            <person name="MetaHit consortium"/>
            <person name="Renault P."/>
            <person name="Sicheritz-Ponten T."/>
            <person name="Bork P."/>
            <person name="Wang J."/>
            <person name="Brunak S."/>
            <person name="Ehrlich S.D."/>
        </authorList>
    </citation>
    <scope>NUCLEOTIDE SEQUENCE [LARGE SCALE GENOMIC DNA]</scope>
</reference>
<dbReference type="PANTHER" id="PTHR43702:SF3">
    <property type="entry name" value="PROTEIN TSGA"/>
    <property type="match status" value="1"/>
</dbReference>
<dbReference type="InterPro" id="IPR011701">
    <property type="entry name" value="MFS"/>
</dbReference>
<keyword evidence="2" id="KW-1003">Cell membrane</keyword>
<dbReference type="AlphaFoldDB" id="R7H598"/>
<feature type="transmembrane region" description="Helical" evidence="6">
    <location>
        <begin position="372"/>
        <end position="393"/>
    </location>
</feature>
<feature type="transmembrane region" description="Helical" evidence="6">
    <location>
        <begin position="79"/>
        <end position="96"/>
    </location>
</feature>
<evidence type="ECO:0000256" key="4">
    <source>
        <dbReference type="ARBA" id="ARBA00022989"/>
    </source>
</evidence>
<accession>R7H598</accession>
<dbReference type="PANTHER" id="PTHR43702">
    <property type="entry name" value="L-FUCOSE-PROTON SYMPORTER"/>
    <property type="match status" value="1"/>
</dbReference>
<feature type="transmembrane region" description="Helical" evidence="6">
    <location>
        <begin position="293"/>
        <end position="315"/>
    </location>
</feature>
<protein>
    <submittedName>
        <fullName evidence="7">Major facilitator superfamily MFS_1</fullName>
    </submittedName>
</protein>
<dbReference type="Gene3D" id="1.20.1250.20">
    <property type="entry name" value="MFS general substrate transporter like domains"/>
    <property type="match status" value="2"/>
</dbReference>
<feature type="transmembrane region" description="Helical" evidence="6">
    <location>
        <begin position="223"/>
        <end position="242"/>
    </location>
</feature>
<dbReference type="EMBL" id="CBIT010000268">
    <property type="protein sequence ID" value="CDE34829.1"/>
    <property type="molecule type" value="Genomic_DNA"/>
</dbReference>
<feature type="transmembrane region" description="Helical" evidence="6">
    <location>
        <begin position="262"/>
        <end position="281"/>
    </location>
</feature>
<dbReference type="GO" id="GO:0022857">
    <property type="term" value="F:transmembrane transporter activity"/>
    <property type="evidence" value="ECO:0007669"/>
    <property type="project" value="InterPro"/>
</dbReference>
<evidence type="ECO:0000256" key="6">
    <source>
        <dbReference type="SAM" id="Phobius"/>
    </source>
</evidence>
<comment type="subcellular location">
    <subcellularLocation>
        <location evidence="1">Cell inner membrane</location>
        <topology evidence="1">Multi-pass membrane protein</topology>
    </subcellularLocation>
</comment>
<dbReference type="Proteomes" id="UP000018072">
    <property type="component" value="Unassembled WGS sequence"/>
</dbReference>
<evidence type="ECO:0000256" key="2">
    <source>
        <dbReference type="ARBA" id="ARBA00022475"/>
    </source>
</evidence>
<keyword evidence="4 6" id="KW-1133">Transmembrane helix</keyword>
<evidence type="ECO:0000256" key="5">
    <source>
        <dbReference type="ARBA" id="ARBA00023136"/>
    </source>
</evidence>
<proteinExistence type="predicted"/>
<feature type="transmembrane region" description="Helical" evidence="6">
    <location>
        <begin position="335"/>
        <end position="360"/>
    </location>
</feature>
<evidence type="ECO:0000256" key="1">
    <source>
        <dbReference type="ARBA" id="ARBA00004429"/>
    </source>
</evidence>
<dbReference type="Pfam" id="PF07690">
    <property type="entry name" value="MFS_1"/>
    <property type="match status" value="1"/>
</dbReference>
<dbReference type="SUPFAM" id="SSF103473">
    <property type="entry name" value="MFS general substrate transporter"/>
    <property type="match status" value="1"/>
</dbReference>
<dbReference type="GO" id="GO:0005886">
    <property type="term" value="C:plasma membrane"/>
    <property type="evidence" value="ECO:0007669"/>
    <property type="project" value="UniProtKB-SubCell"/>
</dbReference>
<feature type="transmembrane region" description="Helical" evidence="6">
    <location>
        <begin position="399"/>
        <end position="418"/>
    </location>
</feature>
<feature type="transmembrane region" description="Helical" evidence="6">
    <location>
        <begin position="102"/>
        <end position="123"/>
    </location>
</feature>
<dbReference type="InterPro" id="IPR050375">
    <property type="entry name" value="MFS_TsgA-like"/>
</dbReference>
<comment type="caution">
    <text evidence="7">The sequence shown here is derived from an EMBL/GenBank/DDBJ whole genome shotgun (WGS) entry which is preliminary data.</text>
</comment>
<dbReference type="InterPro" id="IPR036259">
    <property type="entry name" value="MFS_trans_sf"/>
</dbReference>
<gene>
    <name evidence="7" type="ORF">BN741_00321</name>
</gene>
<feature type="transmembrane region" description="Helical" evidence="6">
    <location>
        <begin position="143"/>
        <end position="163"/>
    </location>
</feature>
<sequence>MGNSTTKKGNFVAIIAMIFLFAMIAFVTNLCSPMAVILKNNFSVSDTLAQVGNYGNFGAYFLMGIPAGLLIQKFGYKKTALLALIVGIVGLLIQWLSGSMGFVVYLIGAFISGLCMCMLNTVVNPMLNLLGGGGNTGNQLVQIGGVFNSAAAVCVYILMGALIGDASTAKVSAAIPALMIALAIFVFALVVIFFTKIQEPEQPKADALADDKYSCFSFRHFKLGMLAIAIYGAVEVCPPTYILAYLTSAKDAVNPGLAMDAGYVGTLSAVYFIFMLIGRFVGGMIGGKVSAKAMIATVSFVAMVLVALGIMLPVEQTISFPGIDYTTLSLKWGEIPVGIFAIMLVGFCASVMWGGIFNLATEGLGKYTAKASGAFMMMVAGFAVMIGIQGLVIDLTHNYMASFIVVLLAAAYIFYYALWGSKNVNTDIPVE</sequence>
<keyword evidence="3 6" id="KW-0812">Transmembrane</keyword>
<organism evidence="7">
    <name type="scientific">Leyella stercorea CAG:629</name>
    <dbReference type="NCBI Taxonomy" id="1263103"/>
    <lineage>
        <taxon>Bacteria</taxon>
        <taxon>Pseudomonadati</taxon>
        <taxon>Bacteroidota</taxon>
        <taxon>Bacteroidia</taxon>
        <taxon>Bacteroidales</taxon>
        <taxon>Prevotellaceae</taxon>
        <taxon>Leyella</taxon>
    </lineage>
</organism>
<evidence type="ECO:0000313" key="7">
    <source>
        <dbReference type="EMBL" id="CDE34829.1"/>
    </source>
</evidence>
<evidence type="ECO:0000256" key="3">
    <source>
        <dbReference type="ARBA" id="ARBA00022692"/>
    </source>
</evidence>
<feature type="transmembrane region" description="Helical" evidence="6">
    <location>
        <begin position="12"/>
        <end position="37"/>
    </location>
</feature>
<name>R7H598_9BACT</name>
<feature type="transmembrane region" description="Helical" evidence="6">
    <location>
        <begin position="175"/>
        <end position="194"/>
    </location>
</feature>
<keyword evidence="5 6" id="KW-0472">Membrane</keyword>
<dbReference type="STRING" id="1263103.BN741_00321"/>
<feature type="transmembrane region" description="Helical" evidence="6">
    <location>
        <begin position="57"/>
        <end position="72"/>
    </location>
</feature>